<dbReference type="InterPro" id="IPR000182">
    <property type="entry name" value="GNAT_dom"/>
</dbReference>
<comment type="similarity">
    <text evidence="1 5">Belongs to the acetyltransferase family. RimI subfamily.</text>
</comment>
<accession>A0ABT3TKU9</accession>
<dbReference type="Pfam" id="PF00583">
    <property type="entry name" value="Acetyltransf_1"/>
    <property type="match status" value="1"/>
</dbReference>
<evidence type="ECO:0000256" key="3">
    <source>
        <dbReference type="ARBA" id="ARBA00022679"/>
    </source>
</evidence>
<evidence type="ECO:0000313" key="8">
    <source>
        <dbReference type="Proteomes" id="UP001143362"/>
    </source>
</evidence>
<dbReference type="EMBL" id="SHNN01000005">
    <property type="protein sequence ID" value="MCX2982962.1"/>
    <property type="molecule type" value="Genomic_DNA"/>
</dbReference>
<feature type="domain" description="N-acetyltransferase" evidence="6">
    <location>
        <begin position="1"/>
        <end position="148"/>
    </location>
</feature>
<evidence type="ECO:0000313" key="7">
    <source>
        <dbReference type="EMBL" id="MCX2982962.1"/>
    </source>
</evidence>
<proteinExistence type="inferred from homology"/>
<dbReference type="RefSeq" id="WP_279246994.1">
    <property type="nucleotide sequence ID" value="NZ_SHNN01000005.1"/>
</dbReference>
<evidence type="ECO:0000256" key="4">
    <source>
        <dbReference type="ARBA" id="ARBA00023315"/>
    </source>
</evidence>
<gene>
    <name evidence="7" type="primary">rimI</name>
    <name evidence="7" type="ORF">EYC98_19035</name>
</gene>
<dbReference type="InterPro" id="IPR006464">
    <property type="entry name" value="AcTrfase_RimI/Ard1"/>
</dbReference>
<reference evidence="7" key="1">
    <citation type="submission" date="2019-02" db="EMBL/GenBank/DDBJ databases">
        <authorList>
            <person name="Li S.-H."/>
        </authorList>
    </citation>
    <scope>NUCLEOTIDE SEQUENCE</scope>
    <source>
        <strain evidence="7">IMCC14734</strain>
    </source>
</reference>
<dbReference type="Gene3D" id="3.40.630.30">
    <property type="match status" value="1"/>
</dbReference>
<comment type="subcellular location">
    <subcellularLocation>
        <location evidence="5">Cytoplasm</location>
    </subcellularLocation>
</comment>
<sequence>MSIRTALPTDAMHMVEIERAVATSPWSLAQFLSSCHSASEDCWVSYEEHTGVVGFAISQRIVDETTLLNVGVAPDQQGLGRGGLLLAAVLDKARADGSQRCLLEVRASNSAARHLYERAGFVQDGVRKAYYPAVAGREDAILMSLDMKLWN</sequence>
<keyword evidence="2 5" id="KW-0963">Cytoplasm</keyword>
<comment type="function">
    <text evidence="5">Acetylates the N-terminal alanine of ribosomal protein bS18.</text>
</comment>
<organism evidence="7 8">
    <name type="scientific">Candidatus Litorirhabdus singularis</name>
    <dbReference type="NCBI Taxonomy" id="2518993"/>
    <lineage>
        <taxon>Bacteria</taxon>
        <taxon>Pseudomonadati</taxon>
        <taxon>Pseudomonadota</taxon>
        <taxon>Gammaproteobacteria</taxon>
        <taxon>Cellvibrionales</taxon>
        <taxon>Halieaceae</taxon>
        <taxon>Candidatus Litorirhabdus</taxon>
    </lineage>
</organism>
<dbReference type="InterPro" id="IPR016181">
    <property type="entry name" value="Acyl_CoA_acyltransferase"/>
</dbReference>
<dbReference type="InterPro" id="IPR050680">
    <property type="entry name" value="YpeA/RimI_acetyltransf"/>
</dbReference>
<keyword evidence="4" id="KW-0012">Acyltransferase</keyword>
<evidence type="ECO:0000256" key="1">
    <source>
        <dbReference type="ARBA" id="ARBA00005395"/>
    </source>
</evidence>
<dbReference type="PANTHER" id="PTHR43420:SF44">
    <property type="entry name" value="ACETYLTRANSFERASE YPEA"/>
    <property type="match status" value="1"/>
</dbReference>
<evidence type="ECO:0000256" key="5">
    <source>
        <dbReference type="RuleBase" id="RU363094"/>
    </source>
</evidence>
<evidence type="ECO:0000256" key="2">
    <source>
        <dbReference type="ARBA" id="ARBA00022490"/>
    </source>
</evidence>
<dbReference type="NCBIfam" id="TIGR01575">
    <property type="entry name" value="rimI"/>
    <property type="match status" value="1"/>
</dbReference>
<protein>
    <recommendedName>
        <fullName evidence="5">[Ribosomal protein bS18]-alanine N-acetyltransferase</fullName>
        <ecNumber evidence="5">2.3.1.266</ecNumber>
    </recommendedName>
</protein>
<dbReference type="PANTHER" id="PTHR43420">
    <property type="entry name" value="ACETYLTRANSFERASE"/>
    <property type="match status" value="1"/>
</dbReference>
<evidence type="ECO:0000259" key="6">
    <source>
        <dbReference type="PROSITE" id="PS51186"/>
    </source>
</evidence>
<dbReference type="Proteomes" id="UP001143362">
    <property type="component" value="Unassembled WGS sequence"/>
</dbReference>
<dbReference type="EC" id="2.3.1.266" evidence="5"/>
<keyword evidence="3" id="KW-0808">Transferase</keyword>
<keyword evidence="8" id="KW-1185">Reference proteome</keyword>
<dbReference type="PROSITE" id="PS51186">
    <property type="entry name" value="GNAT"/>
    <property type="match status" value="1"/>
</dbReference>
<comment type="caution">
    <text evidence="7">The sequence shown here is derived from an EMBL/GenBank/DDBJ whole genome shotgun (WGS) entry which is preliminary data.</text>
</comment>
<dbReference type="SUPFAM" id="SSF55729">
    <property type="entry name" value="Acyl-CoA N-acyltransferases (Nat)"/>
    <property type="match status" value="1"/>
</dbReference>
<name>A0ABT3TKU9_9GAMM</name>
<dbReference type="PROSITE" id="PS51257">
    <property type="entry name" value="PROKAR_LIPOPROTEIN"/>
    <property type="match status" value="1"/>
</dbReference>
<comment type="catalytic activity">
    <reaction evidence="5">
        <text>N-terminal L-alanyl-[ribosomal protein bS18] + acetyl-CoA = N-terminal N(alpha)-acetyl-L-alanyl-[ribosomal protein bS18] + CoA + H(+)</text>
        <dbReference type="Rhea" id="RHEA:43756"/>
        <dbReference type="Rhea" id="RHEA-COMP:10676"/>
        <dbReference type="Rhea" id="RHEA-COMP:10677"/>
        <dbReference type="ChEBI" id="CHEBI:15378"/>
        <dbReference type="ChEBI" id="CHEBI:57287"/>
        <dbReference type="ChEBI" id="CHEBI:57288"/>
        <dbReference type="ChEBI" id="CHEBI:64718"/>
        <dbReference type="ChEBI" id="CHEBI:83683"/>
        <dbReference type="EC" id="2.3.1.266"/>
    </reaction>
</comment>